<keyword evidence="6" id="KW-1133">Transmembrane helix</keyword>
<comment type="caution">
    <text evidence="7">The sequence shown here is derived from an EMBL/GenBank/DDBJ whole genome shotgun (WGS) entry which is preliminary data.</text>
</comment>
<evidence type="ECO:0000256" key="4">
    <source>
        <dbReference type="ARBA" id="ARBA00022801"/>
    </source>
</evidence>
<keyword evidence="1" id="KW-0819">tRNA processing</keyword>
<evidence type="ECO:0000313" key="7">
    <source>
        <dbReference type="EMBL" id="OHA09155.1"/>
    </source>
</evidence>
<feature type="transmembrane region" description="Helical" evidence="6">
    <location>
        <begin position="20"/>
        <end position="46"/>
    </location>
</feature>
<dbReference type="InterPro" id="IPR014721">
    <property type="entry name" value="Ribsml_uS5_D2-typ_fold_subgr"/>
</dbReference>
<gene>
    <name evidence="7" type="ORF">A3B37_01275</name>
</gene>
<dbReference type="SUPFAM" id="SSF54211">
    <property type="entry name" value="Ribosomal protein S5 domain 2-like"/>
    <property type="match status" value="1"/>
</dbReference>
<dbReference type="STRING" id="1802280.A3B37_01275"/>
<evidence type="ECO:0000256" key="3">
    <source>
        <dbReference type="ARBA" id="ARBA00022759"/>
    </source>
</evidence>
<dbReference type="Gene3D" id="3.30.230.10">
    <property type="match status" value="1"/>
</dbReference>
<accession>A0A1G2LBZ1</accession>
<keyword evidence="5" id="KW-0694">RNA-binding</keyword>
<dbReference type="Pfam" id="PF00825">
    <property type="entry name" value="Ribonuclease_P"/>
    <property type="match status" value="1"/>
</dbReference>
<keyword evidence="3" id="KW-0255">Endonuclease</keyword>
<evidence type="ECO:0000313" key="8">
    <source>
        <dbReference type="Proteomes" id="UP000176705"/>
    </source>
</evidence>
<dbReference type="GO" id="GO:0004526">
    <property type="term" value="F:ribonuclease P activity"/>
    <property type="evidence" value="ECO:0007669"/>
    <property type="project" value="InterPro"/>
</dbReference>
<organism evidence="7 8">
    <name type="scientific">Candidatus Sungbacteria bacterium RIFCSPLOWO2_01_FULL_59_16</name>
    <dbReference type="NCBI Taxonomy" id="1802280"/>
    <lineage>
        <taxon>Bacteria</taxon>
        <taxon>Candidatus Sungiibacteriota</taxon>
    </lineage>
</organism>
<keyword evidence="4" id="KW-0378">Hydrolase</keyword>
<dbReference type="Proteomes" id="UP000176705">
    <property type="component" value="Unassembled WGS sequence"/>
</dbReference>
<keyword evidence="6" id="KW-0472">Membrane</keyword>
<dbReference type="AlphaFoldDB" id="A0A1G2LBZ1"/>
<dbReference type="GO" id="GO:0000049">
    <property type="term" value="F:tRNA binding"/>
    <property type="evidence" value="ECO:0007669"/>
    <property type="project" value="InterPro"/>
</dbReference>
<proteinExistence type="predicted"/>
<protein>
    <submittedName>
        <fullName evidence="7">Uncharacterized protein</fullName>
    </submittedName>
</protein>
<dbReference type="InterPro" id="IPR000100">
    <property type="entry name" value="RNase_P"/>
</dbReference>
<dbReference type="InterPro" id="IPR020568">
    <property type="entry name" value="Ribosomal_Su5_D2-typ_SF"/>
</dbReference>
<evidence type="ECO:0000256" key="2">
    <source>
        <dbReference type="ARBA" id="ARBA00022722"/>
    </source>
</evidence>
<reference evidence="7 8" key="1">
    <citation type="journal article" date="2016" name="Nat. Commun.">
        <title>Thousands of microbial genomes shed light on interconnected biogeochemical processes in an aquifer system.</title>
        <authorList>
            <person name="Anantharaman K."/>
            <person name="Brown C.T."/>
            <person name="Hug L.A."/>
            <person name="Sharon I."/>
            <person name="Castelle C.J."/>
            <person name="Probst A.J."/>
            <person name="Thomas B.C."/>
            <person name="Singh A."/>
            <person name="Wilkins M.J."/>
            <person name="Karaoz U."/>
            <person name="Brodie E.L."/>
            <person name="Williams K.H."/>
            <person name="Hubbard S.S."/>
            <person name="Banfield J.F."/>
        </authorList>
    </citation>
    <scope>NUCLEOTIDE SEQUENCE [LARGE SCALE GENOMIC DNA]</scope>
</reference>
<evidence type="ECO:0000256" key="5">
    <source>
        <dbReference type="ARBA" id="ARBA00022884"/>
    </source>
</evidence>
<keyword evidence="6" id="KW-0812">Transmembrane</keyword>
<keyword evidence="2" id="KW-0540">Nuclease</keyword>
<evidence type="ECO:0000256" key="6">
    <source>
        <dbReference type="SAM" id="Phobius"/>
    </source>
</evidence>
<dbReference type="GO" id="GO:0008033">
    <property type="term" value="P:tRNA processing"/>
    <property type="evidence" value="ECO:0007669"/>
    <property type="project" value="UniProtKB-KW"/>
</dbReference>
<evidence type="ECO:0000256" key="1">
    <source>
        <dbReference type="ARBA" id="ARBA00022694"/>
    </source>
</evidence>
<name>A0A1G2LBZ1_9BACT</name>
<sequence>MRFPDRRAVRRALTRGRRMFVSLGRVVISPPASGSGCVLFVVPAAVSKRSSERNRIRRRLEAWAERVGRSGRLPAANIVIFVSPAAAGLSTKALWQLAEESFPAITPRVRR</sequence>
<dbReference type="EMBL" id="MHQS01000006">
    <property type="protein sequence ID" value="OHA09155.1"/>
    <property type="molecule type" value="Genomic_DNA"/>
</dbReference>